<name>A0A1B2F997_PSEPU</name>
<dbReference type="InterPro" id="IPR050177">
    <property type="entry name" value="Lipid_A_modif_metabolic_enz"/>
</dbReference>
<reference evidence="2" key="1">
    <citation type="submission" date="2016-07" db="EMBL/GenBank/DDBJ databases">
        <title>New class B carbapenemase carried by novel plasmid in Pseudomonas putida enviromental strain in eastern Amazonia.</title>
        <authorList>
            <person name="Souza C.O."/>
            <person name="Lima K.V."/>
            <person name="Brasiliense D.M."/>
            <person name="Perez-Chaparro P.J."/>
            <person name="Mamizuka E.M."/>
            <person name="Lima M.O."/>
            <person name="Lima L.N."/>
            <person name="McCulloch J.A."/>
        </authorList>
    </citation>
    <scope>NUCLEOTIDE SEQUENCE [LARGE SCALE GENOMIC DNA]</scope>
    <source>
        <strain evidence="2">IEC33019</strain>
    </source>
</reference>
<dbReference type="PANTHER" id="PTHR43245:SF10">
    <property type="entry name" value="SUGAR DEHYDRATASE_EPIMERASE YFNG-RELATED"/>
    <property type="match status" value="1"/>
</dbReference>
<dbReference type="Pfam" id="PF01370">
    <property type="entry name" value="Epimerase"/>
    <property type="match status" value="1"/>
</dbReference>
<proteinExistence type="predicted"/>
<dbReference type="EMBL" id="CP016634">
    <property type="protein sequence ID" value="ANY88696.1"/>
    <property type="molecule type" value="Genomic_DNA"/>
</dbReference>
<dbReference type="InterPro" id="IPR001509">
    <property type="entry name" value="Epimerase_deHydtase"/>
</dbReference>
<feature type="domain" description="NAD-dependent epimerase/dehydratase" evidence="1">
    <location>
        <begin position="31"/>
        <end position="275"/>
    </location>
</feature>
<evidence type="ECO:0000313" key="2">
    <source>
        <dbReference type="EMBL" id="ANY88696.1"/>
    </source>
</evidence>
<accession>A0A1B2F997</accession>
<evidence type="ECO:0000259" key="1">
    <source>
        <dbReference type="Pfam" id="PF01370"/>
    </source>
</evidence>
<dbReference type="PANTHER" id="PTHR43245">
    <property type="entry name" value="BIFUNCTIONAL POLYMYXIN RESISTANCE PROTEIN ARNA"/>
    <property type="match status" value="1"/>
</dbReference>
<organism evidence="2">
    <name type="scientific">Pseudomonas putida</name>
    <name type="common">Arthrobacter siderocapsulatus</name>
    <dbReference type="NCBI Taxonomy" id="303"/>
    <lineage>
        <taxon>Bacteria</taxon>
        <taxon>Pseudomonadati</taxon>
        <taxon>Pseudomonadota</taxon>
        <taxon>Gammaproteobacteria</taxon>
        <taxon>Pseudomonadales</taxon>
        <taxon>Pseudomonadaceae</taxon>
        <taxon>Pseudomonas</taxon>
    </lineage>
</organism>
<dbReference type="AlphaFoldDB" id="A0A1B2F997"/>
<sequence length="363" mass="39344">MSVSLKSPLIEADVQRVIQCLDIRQLAGQHVLLTGCTGFFGKWLLAMLAALNRQGAGIQLTAVSRNPGRFLRQYPEYVRDGWIRWVEADVRALDEQLLAIRCDAVIHAATDTTANGQADALRLYDTILGGARNVLDLAVHAGARRVLFTGSGAQYGAIAGERPVLESSSGACDSLRAGSAYAEAKRAQETLAAIYAERYGVEVVMTRCFAFSGPGLALDEHFAIGNFVRDALWRDELVLQSSGSAVRSYLHGADLAGWLLTLLARGVNGQAYNVGSDKALSIAELARKVVARLAPGKPVRILGRDDVQQARSYYVPDIDKARGLGLDDWTSLDHSIESMAQWAHEQGIHCEADLMLARKNGLI</sequence>
<dbReference type="SUPFAM" id="SSF51735">
    <property type="entry name" value="NAD(P)-binding Rossmann-fold domains"/>
    <property type="match status" value="1"/>
</dbReference>
<gene>
    <name evidence="2" type="primary">rmd</name>
    <name evidence="2" type="ORF">IEC33019_3164</name>
</gene>
<protein>
    <submittedName>
        <fullName evidence="2">GDP-6-deoxy-D-mannose reductase</fullName>
    </submittedName>
</protein>
<dbReference type="Gene3D" id="3.40.50.720">
    <property type="entry name" value="NAD(P)-binding Rossmann-like Domain"/>
    <property type="match status" value="1"/>
</dbReference>
<dbReference type="InterPro" id="IPR036291">
    <property type="entry name" value="NAD(P)-bd_dom_sf"/>
</dbReference>
<dbReference type="RefSeq" id="WP_070092444.1">
    <property type="nucleotide sequence ID" value="NZ_CP016634.1"/>
</dbReference>